<dbReference type="SUPFAM" id="SSF53756">
    <property type="entry name" value="UDP-Glycosyltransferase/glycogen phosphorylase"/>
    <property type="match status" value="1"/>
</dbReference>
<evidence type="ECO:0000259" key="6">
    <source>
        <dbReference type="Pfam" id="PF06925"/>
    </source>
</evidence>
<evidence type="ECO:0000313" key="7">
    <source>
        <dbReference type="EMBL" id="TVY07015.1"/>
    </source>
</evidence>
<evidence type="ECO:0000256" key="1">
    <source>
        <dbReference type="ARBA" id="ARBA00004370"/>
    </source>
</evidence>
<dbReference type="InterPro" id="IPR007235">
    <property type="entry name" value="Glyco_trans_28_C"/>
</dbReference>
<dbReference type="GO" id="GO:0016020">
    <property type="term" value="C:membrane"/>
    <property type="evidence" value="ECO:0007669"/>
    <property type="project" value="UniProtKB-SubCell"/>
</dbReference>
<comment type="caution">
    <text evidence="7">The sequence shown here is derived from an EMBL/GenBank/DDBJ whole genome shotgun (WGS) entry which is preliminary data.</text>
</comment>
<protein>
    <submittedName>
        <fullName evidence="7">Glycosyltransferase</fullName>
    </submittedName>
</protein>
<evidence type="ECO:0000256" key="2">
    <source>
        <dbReference type="ARBA" id="ARBA00006962"/>
    </source>
</evidence>
<evidence type="ECO:0000256" key="4">
    <source>
        <dbReference type="ARBA" id="ARBA00022679"/>
    </source>
</evidence>
<dbReference type="Pfam" id="PF06925">
    <property type="entry name" value="MGDG_synth"/>
    <property type="match status" value="1"/>
</dbReference>
<sequence length="398" mass="44378">MKRDKILLLTGSLGDGHIQAAKAIMEAAKLHHPEAEIVAVDFMEWTHPYLHSVGQFCYLQWVKNLPSVYGYLYRKTRSDNKWSALFKRIRSFRTYRMLELLQSIQPTKVVSTFPGAAAAMSFLRSAGFTEVATATVITDYTDHSYWIHPFTDCYLVGAEHVKEALLQYGVRDTQIKLTGIPIREPFSKEYDRDQLRVKYGLSPNQPVVLIMGGGFGLIGKDLLNKLISGGLPRNTQFVIVCGRNKKLQMLMEEEVLYLGETIGALHNFRIMGYINEIHELMALSDLIVTKPGGLTVTEALSLELPMLLFKPLPGQEQANAAYLVGAGAALEASDERELTDFLLNVLSNDSLLNGMRMAAQRISRKHGAATALDAIMTMDNRYVSSRNGENSFIIAAKA</sequence>
<dbReference type="PANTHER" id="PTHR43025:SF3">
    <property type="entry name" value="MONOGALACTOSYLDIACYLGLYCEROL SYNTHASE 1, CHLOROPLASTIC"/>
    <property type="match status" value="1"/>
</dbReference>
<name>A0A559K4E3_9BACL</name>
<dbReference type="GO" id="GO:0009247">
    <property type="term" value="P:glycolipid biosynthetic process"/>
    <property type="evidence" value="ECO:0007669"/>
    <property type="project" value="InterPro"/>
</dbReference>
<dbReference type="Pfam" id="PF04101">
    <property type="entry name" value="Glyco_tran_28_C"/>
    <property type="match status" value="1"/>
</dbReference>
<dbReference type="RefSeq" id="WP_144852623.1">
    <property type="nucleotide sequence ID" value="NZ_VNJI01000044.1"/>
</dbReference>
<organism evidence="7 8">
    <name type="scientific">Paenibacillus cremeus</name>
    <dbReference type="NCBI Taxonomy" id="2163881"/>
    <lineage>
        <taxon>Bacteria</taxon>
        <taxon>Bacillati</taxon>
        <taxon>Bacillota</taxon>
        <taxon>Bacilli</taxon>
        <taxon>Bacillales</taxon>
        <taxon>Paenibacillaceae</taxon>
        <taxon>Paenibacillus</taxon>
    </lineage>
</organism>
<evidence type="ECO:0000256" key="3">
    <source>
        <dbReference type="ARBA" id="ARBA00022676"/>
    </source>
</evidence>
<feature type="domain" description="Diacylglycerol glucosyltransferase N-terminal" evidence="6">
    <location>
        <begin position="17"/>
        <end position="182"/>
    </location>
</feature>
<dbReference type="PANTHER" id="PTHR43025">
    <property type="entry name" value="MONOGALACTOSYLDIACYLGLYCEROL SYNTHASE"/>
    <property type="match status" value="1"/>
</dbReference>
<accession>A0A559K4E3</accession>
<comment type="subcellular location">
    <subcellularLocation>
        <location evidence="1">Membrane</location>
    </subcellularLocation>
</comment>
<evidence type="ECO:0000259" key="5">
    <source>
        <dbReference type="Pfam" id="PF04101"/>
    </source>
</evidence>
<dbReference type="OrthoDB" id="9815663at2"/>
<feature type="domain" description="Glycosyl transferase family 28 C-terminal" evidence="5">
    <location>
        <begin position="231"/>
        <end position="348"/>
    </location>
</feature>
<reference evidence="7 8" key="1">
    <citation type="submission" date="2019-07" db="EMBL/GenBank/DDBJ databases">
        <authorList>
            <person name="Kim J."/>
        </authorList>
    </citation>
    <scope>NUCLEOTIDE SEQUENCE [LARGE SCALE GENOMIC DNA]</scope>
    <source>
        <strain evidence="7 8">JC52</strain>
    </source>
</reference>
<dbReference type="EMBL" id="VNJI01000044">
    <property type="protein sequence ID" value="TVY07015.1"/>
    <property type="molecule type" value="Genomic_DNA"/>
</dbReference>
<comment type="similarity">
    <text evidence="2">Belongs to the glycosyltransferase 28 family.</text>
</comment>
<dbReference type="GO" id="GO:0016758">
    <property type="term" value="F:hexosyltransferase activity"/>
    <property type="evidence" value="ECO:0007669"/>
    <property type="project" value="InterPro"/>
</dbReference>
<dbReference type="InterPro" id="IPR050519">
    <property type="entry name" value="Glycosyltransf_28_UgtP"/>
</dbReference>
<gene>
    <name evidence="7" type="ORF">FPZ49_25990</name>
</gene>
<evidence type="ECO:0000313" key="8">
    <source>
        <dbReference type="Proteomes" id="UP000317036"/>
    </source>
</evidence>
<dbReference type="Proteomes" id="UP000317036">
    <property type="component" value="Unassembled WGS sequence"/>
</dbReference>
<proteinExistence type="inferred from homology"/>
<dbReference type="AlphaFoldDB" id="A0A559K4E3"/>
<keyword evidence="8" id="KW-1185">Reference proteome</keyword>
<dbReference type="Gene3D" id="3.40.50.2000">
    <property type="entry name" value="Glycogen Phosphorylase B"/>
    <property type="match status" value="1"/>
</dbReference>
<dbReference type="InterPro" id="IPR009695">
    <property type="entry name" value="Diacylglyc_glucosyltr_N"/>
</dbReference>
<keyword evidence="4 7" id="KW-0808">Transferase</keyword>
<keyword evidence="3" id="KW-0328">Glycosyltransferase</keyword>